<reference evidence="1" key="1">
    <citation type="submission" date="2023-08" db="EMBL/GenBank/DDBJ databases">
        <title>A de novo genome assembly of Solanum verrucosum Schlechtendal, a Mexican diploid species geographically isolated from the other diploid A-genome species in potato relatives.</title>
        <authorList>
            <person name="Hosaka K."/>
        </authorList>
    </citation>
    <scope>NUCLEOTIDE SEQUENCE</scope>
    <source>
        <tissue evidence="1">Young leaves</tissue>
    </source>
</reference>
<gene>
    <name evidence="1" type="ORF">MTR67_003341</name>
</gene>
<dbReference type="PANTHER" id="PTHR11439">
    <property type="entry name" value="GAG-POL-RELATED RETROTRANSPOSON"/>
    <property type="match status" value="1"/>
</dbReference>
<evidence type="ECO:0000313" key="1">
    <source>
        <dbReference type="EMBL" id="WMV09956.1"/>
    </source>
</evidence>
<keyword evidence="2" id="KW-1185">Reference proteome</keyword>
<accession>A0AAF0PWN3</accession>
<evidence type="ECO:0000313" key="2">
    <source>
        <dbReference type="Proteomes" id="UP001234989"/>
    </source>
</evidence>
<dbReference type="AlphaFoldDB" id="A0AAF0PWN3"/>
<name>A0AAF0PWN3_SOLVR</name>
<sequence length="78" mass="8974">MHCPQDNHWKVVKRLLRYLNQTSSFGLQITRETDNLIMAYSDSDWAGDPTDRTSTTGYVIHLGSTHVSWSSKTQRFVS</sequence>
<dbReference type="EMBL" id="CP133612">
    <property type="protein sequence ID" value="WMV09956.1"/>
    <property type="molecule type" value="Genomic_DNA"/>
</dbReference>
<organism evidence="1 2">
    <name type="scientific">Solanum verrucosum</name>
    <dbReference type="NCBI Taxonomy" id="315347"/>
    <lineage>
        <taxon>Eukaryota</taxon>
        <taxon>Viridiplantae</taxon>
        <taxon>Streptophyta</taxon>
        <taxon>Embryophyta</taxon>
        <taxon>Tracheophyta</taxon>
        <taxon>Spermatophyta</taxon>
        <taxon>Magnoliopsida</taxon>
        <taxon>eudicotyledons</taxon>
        <taxon>Gunneridae</taxon>
        <taxon>Pentapetalae</taxon>
        <taxon>asterids</taxon>
        <taxon>lamiids</taxon>
        <taxon>Solanales</taxon>
        <taxon>Solanaceae</taxon>
        <taxon>Solanoideae</taxon>
        <taxon>Solaneae</taxon>
        <taxon>Solanum</taxon>
    </lineage>
</organism>
<dbReference type="PANTHER" id="PTHR11439:SF450">
    <property type="entry name" value="REVERSE TRANSCRIPTASE TY1_COPIA-TYPE DOMAIN-CONTAINING PROTEIN"/>
    <property type="match status" value="1"/>
</dbReference>
<dbReference type="Proteomes" id="UP001234989">
    <property type="component" value="Chromosome 1"/>
</dbReference>
<protein>
    <submittedName>
        <fullName evidence="1">Uncharacterized protein</fullName>
    </submittedName>
</protein>
<proteinExistence type="predicted"/>